<dbReference type="Proteomes" id="UP000267464">
    <property type="component" value="Unassembled WGS sequence"/>
</dbReference>
<sequence length="207" mass="21558">MKFSRGFALHRIAILSALAAPAAQAASLAVQVTDAAGKPLPHAVVMLEPASGKLPVAPLAGVEISQAKRQFSPQVTVVTVGTAVQFPNFDTVRHHVYSFSPAKHFELKLYAGTPSTPVVFDKPGVVVLGCNIHDQMLGWVVVVDTPLYAVSASAGRAQIASVAAGAYKLKVWHAGLPADQQAVITNLTIAAADVEQTVKLPVAAAQP</sequence>
<feature type="signal peptide" evidence="2">
    <location>
        <begin position="1"/>
        <end position="25"/>
    </location>
</feature>
<evidence type="ECO:0000256" key="1">
    <source>
        <dbReference type="ARBA" id="ARBA00004418"/>
    </source>
</evidence>
<accession>A0A3N7K0H3</accession>
<name>A0A3N7K0H3_9BURK</name>
<reference evidence="3 4" key="1">
    <citation type="submission" date="2018-08" db="EMBL/GenBank/DDBJ databases">
        <authorList>
            <person name="Khan S.A."/>
            <person name="Jeon C.O."/>
            <person name="Chun B.H."/>
            <person name="Jeong S.E."/>
        </authorList>
    </citation>
    <scope>NUCLEOTIDE SEQUENCE [LARGE SCALE GENOMIC DNA]</scope>
    <source>
        <strain evidence="3 4">S-16</strain>
    </source>
</reference>
<comment type="caution">
    <text evidence="3">The sequence shown here is derived from an EMBL/GenBank/DDBJ whole genome shotgun (WGS) entry which is preliminary data.</text>
</comment>
<dbReference type="CDD" id="cd04221">
    <property type="entry name" value="MauL"/>
    <property type="match status" value="1"/>
</dbReference>
<dbReference type="EMBL" id="QUSW01000003">
    <property type="protein sequence ID" value="RQP24515.1"/>
    <property type="molecule type" value="Genomic_DNA"/>
</dbReference>
<evidence type="ECO:0000313" key="3">
    <source>
        <dbReference type="EMBL" id="RQP24515.1"/>
    </source>
</evidence>
<dbReference type="InterPro" id="IPR008972">
    <property type="entry name" value="Cupredoxin"/>
</dbReference>
<dbReference type="OrthoDB" id="9772097at2"/>
<dbReference type="GO" id="GO:0042597">
    <property type="term" value="C:periplasmic space"/>
    <property type="evidence" value="ECO:0007669"/>
    <property type="project" value="UniProtKB-SubCell"/>
</dbReference>
<evidence type="ECO:0000313" key="4">
    <source>
        <dbReference type="Proteomes" id="UP000267464"/>
    </source>
</evidence>
<reference evidence="3 4" key="2">
    <citation type="submission" date="2018-12" db="EMBL/GenBank/DDBJ databases">
        <title>Rhizobacter gummiphilus sp. nov., a rubber-degrading bacterium isolated from the soil of a botanical garden in Japan.</title>
        <authorList>
            <person name="Shunsuke S.S."/>
        </authorList>
    </citation>
    <scope>NUCLEOTIDE SEQUENCE [LARGE SCALE GENOMIC DNA]</scope>
    <source>
        <strain evidence="3 4">S-16</strain>
    </source>
</reference>
<evidence type="ECO:0000256" key="2">
    <source>
        <dbReference type="SAM" id="SignalP"/>
    </source>
</evidence>
<dbReference type="RefSeq" id="WP_124541050.1">
    <property type="nucleotide sequence ID" value="NZ_QUSW01000003.1"/>
</dbReference>
<comment type="subcellular location">
    <subcellularLocation>
        <location evidence="1">Periplasm</location>
    </subcellularLocation>
</comment>
<keyword evidence="2" id="KW-0732">Signal</keyword>
<feature type="chain" id="PRO_5018158384" evidence="2">
    <location>
        <begin position="26"/>
        <end position="207"/>
    </location>
</feature>
<dbReference type="Gene3D" id="2.60.40.420">
    <property type="entry name" value="Cupredoxins - blue copper proteins"/>
    <property type="match status" value="1"/>
</dbReference>
<gene>
    <name evidence="3" type="ORF">DZC73_14620</name>
</gene>
<dbReference type="AlphaFoldDB" id="A0A3N7K0H3"/>
<proteinExistence type="predicted"/>
<dbReference type="InterPro" id="IPR034242">
    <property type="entry name" value="MauL"/>
</dbReference>
<protein>
    <submittedName>
        <fullName evidence="3">Methylamine utilization protein</fullName>
    </submittedName>
</protein>
<organism evidence="3 4">
    <name type="scientific">Piscinibacter terrae</name>
    <dbReference type="NCBI Taxonomy" id="2496871"/>
    <lineage>
        <taxon>Bacteria</taxon>
        <taxon>Pseudomonadati</taxon>
        <taxon>Pseudomonadota</taxon>
        <taxon>Betaproteobacteria</taxon>
        <taxon>Burkholderiales</taxon>
        <taxon>Sphaerotilaceae</taxon>
        <taxon>Piscinibacter</taxon>
    </lineage>
</organism>
<keyword evidence="4" id="KW-1185">Reference proteome</keyword>
<dbReference type="SUPFAM" id="SSF49503">
    <property type="entry name" value="Cupredoxins"/>
    <property type="match status" value="1"/>
</dbReference>